<evidence type="ECO:0000256" key="1">
    <source>
        <dbReference type="SAM" id="MobiDB-lite"/>
    </source>
</evidence>
<dbReference type="AlphaFoldDB" id="A0A2M8LGJ2"/>
<organism evidence="2 3">
    <name type="scientific">Candidatus Uhrbacteria bacterium CG10_big_fil_rev_8_21_14_0_10_48_16</name>
    <dbReference type="NCBI Taxonomy" id="1975038"/>
    <lineage>
        <taxon>Bacteria</taxon>
        <taxon>Candidatus Uhriibacteriota</taxon>
    </lineage>
</organism>
<dbReference type="EMBL" id="PFEU01000018">
    <property type="protein sequence ID" value="PJE76569.1"/>
    <property type="molecule type" value="Genomic_DNA"/>
</dbReference>
<protein>
    <submittedName>
        <fullName evidence="2">Uncharacterized protein</fullName>
    </submittedName>
</protein>
<proteinExistence type="predicted"/>
<gene>
    <name evidence="2" type="ORF">COV05_04340</name>
</gene>
<comment type="caution">
    <text evidence="2">The sequence shown here is derived from an EMBL/GenBank/DDBJ whole genome shotgun (WGS) entry which is preliminary data.</text>
</comment>
<evidence type="ECO:0000313" key="3">
    <source>
        <dbReference type="Proteomes" id="UP000231436"/>
    </source>
</evidence>
<dbReference type="Proteomes" id="UP000231436">
    <property type="component" value="Unassembled WGS sequence"/>
</dbReference>
<feature type="region of interest" description="Disordered" evidence="1">
    <location>
        <begin position="364"/>
        <end position="397"/>
    </location>
</feature>
<evidence type="ECO:0000313" key="2">
    <source>
        <dbReference type="EMBL" id="PJE76569.1"/>
    </source>
</evidence>
<sequence>MKKSLAFLIAGVVIVLAFVFASYVVFMQFRPEREIRSMMMTMMQLTSVEQESGFSWTQHVDGNRVSTTLYASGPLELTPERQVNHATKFRVVHLSHGDTYQDLSGELRSISGKSYLTYTAPGPDVPGVDFEEPTWVEFEEGELPAWGSIIPGLHPPMESILSPQAWTPEGFERLQYLLSYADLFHVEYNGLTELIGGVNTRIIDGRFDEDAIQAFLLDLVRAKEGRHPSDDERILAGSQAKQLSQLTLRFWIGIPDHRLYRVQAAGGFEDLEGTDLLPVDVRIEFQSFQEDVEIEIPDERIHFQEIFRAVLGVLPSAEFGSNTKVLTLVDEQSTRLPVTETESNNDPDGDGLDSILEAFYGTSSTVADTDGDGMNDGDEVRSGRNPRGTGSLFGFGL</sequence>
<accession>A0A2M8LGJ2</accession>
<reference evidence="3" key="1">
    <citation type="submission" date="2017-09" db="EMBL/GenBank/DDBJ databases">
        <title>Depth-based differentiation of microbial function through sediment-hosted aquifers and enrichment of novel symbionts in the deep terrestrial subsurface.</title>
        <authorList>
            <person name="Probst A.J."/>
            <person name="Ladd B."/>
            <person name="Jarett J.K."/>
            <person name="Geller-Mcgrath D.E."/>
            <person name="Sieber C.M.K."/>
            <person name="Emerson J.B."/>
            <person name="Anantharaman K."/>
            <person name="Thomas B.C."/>
            <person name="Malmstrom R."/>
            <person name="Stieglmeier M."/>
            <person name="Klingl A."/>
            <person name="Woyke T."/>
            <person name="Ryan C.M."/>
            <person name="Banfield J.F."/>
        </authorList>
    </citation>
    <scope>NUCLEOTIDE SEQUENCE [LARGE SCALE GENOMIC DNA]</scope>
</reference>
<name>A0A2M8LGJ2_9BACT</name>